<dbReference type="Proteomes" id="UP000237423">
    <property type="component" value="Unassembled WGS sequence"/>
</dbReference>
<dbReference type="EMBL" id="PGFZ01000018">
    <property type="protein sequence ID" value="POZ49954.1"/>
    <property type="molecule type" value="Genomic_DNA"/>
</dbReference>
<name>A0A2S5CGN5_9GAMM</name>
<evidence type="ECO:0000313" key="3">
    <source>
        <dbReference type="Proteomes" id="UP000237423"/>
    </source>
</evidence>
<accession>A0A2S5CGN5</accession>
<evidence type="ECO:0000256" key="1">
    <source>
        <dbReference type="SAM" id="SignalP"/>
    </source>
</evidence>
<gene>
    <name evidence="2" type="ORF">AADEFJLK_04234</name>
</gene>
<keyword evidence="1" id="KW-0732">Signal</keyword>
<comment type="caution">
    <text evidence="2">The sequence shown here is derived from an EMBL/GenBank/DDBJ whole genome shotgun (WGS) entry which is preliminary data.</text>
</comment>
<evidence type="ECO:0000313" key="2">
    <source>
        <dbReference type="EMBL" id="POZ49954.1"/>
    </source>
</evidence>
<dbReference type="RefSeq" id="WP_103975685.1">
    <property type="nucleotide sequence ID" value="NZ_PGFZ01000018.1"/>
</dbReference>
<feature type="signal peptide" evidence="1">
    <location>
        <begin position="1"/>
        <end position="29"/>
    </location>
</feature>
<dbReference type="AlphaFoldDB" id="A0A2S5CGN5"/>
<sequence length="234" mass="26103">MTNKTPFCVKKPLVILLLAVMGTTRSAYSQEPVENGFEQIAADTSTVQVDREGHVDNVDAAFFVVTKKLAADKPLIAEIIILREPKTGLTWWSATDRSSDGYYADSVSSYLRRIKIYLTDDAIGIANVIQRVNFGGSESTEKYPSMAEAKSQALKNLFSTDKHYRSFDVPMWSFMPDEFYLTNGPSPKVESVHKKGGVWKATIVGVNNVKMEVEINAQQHVTKAIFYPKPKAQN</sequence>
<feature type="chain" id="PRO_5015609192" evidence="1">
    <location>
        <begin position="30"/>
        <end position="234"/>
    </location>
</feature>
<proteinExistence type="predicted"/>
<reference evidence="2 3" key="1">
    <citation type="submission" date="2017-11" db="EMBL/GenBank/DDBJ databases">
        <title>Draft Genome Sequence of Methylobacter psychrotolerans Sph1T, an Obligate Methanotroph from Low-Temperature Environments.</title>
        <authorList>
            <person name="Oshkin I.Y."/>
            <person name="Miroshnikov K."/>
            <person name="Belova S.E."/>
            <person name="Korzhenkov A."/>
            <person name="Toshchakov S.V."/>
            <person name="Dedysh S.N."/>
        </authorList>
    </citation>
    <scope>NUCLEOTIDE SEQUENCE [LARGE SCALE GENOMIC DNA]</scope>
    <source>
        <strain evidence="2 3">Sph1</strain>
    </source>
</reference>
<organism evidence="2 3">
    <name type="scientific">Methylovulum psychrotolerans</name>
    <dbReference type="NCBI Taxonomy" id="1704499"/>
    <lineage>
        <taxon>Bacteria</taxon>
        <taxon>Pseudomonadati</taxon>
        <taxon>Pseudomonadota</taxon>
        <taxon>Gammaproteobacteria</taxon>
        <taxon>Methylococcales</taxon>
        <taxon>Methylococcaceae</taxon>
        <taxon>Methylovulum</taxon>
    </lineage>
</organism>
<protein>
    <submittedName>
        <fullName evidence="2">Uncharacterized protein</fullName>
    </submittedName>
</protein>